<protein>
    <submittedName>
        <fullName evidence="5">DNA ligase</fullName>
    </submittedName>
</protein>
<dbReference type="Pfam" id="PF01068">
    <property type="entry name" value="DNA_ligase_A_M"/>
    <property type="match status" value="1"/>
</dbReference>
<dbReference type="SUPFAM" id="SSF50249">
    <property type="entry name" value="Nucleic acid-binding proteins"/>
    <property type="match status" value="1"/>
</dbReference>
<dbReference type="InterPro" id="IPR012340">
    <property type="entry name" value="NA-bd_OB-fold"/>
</dbReference>
<dbReference type="SUPFAM" id="SSF56091">
    <property type="entry name" value="DNA ligase/mRNA capping enzyme, catalytic domain"/>
    <property type="match status" value="1"/>
</dbReference>
<gene>
    <name evidence="5" type="ORF">BC351_00550</name>
</gene>
<dbReference type="GO" id="GO:0003910">
    <property type="term" value="F:DNA ligase (ATP) activity"/>
    <property type="evidence" value="ECO:0007669"/>
    <property type="project" value="UniProtKB-EC"/>
</dbReference>
<evidence type="ECO:0000256" key="3">
    <source>
        <dbReference type="ARBA" id="ARBA00034003"/>
    </source>
</evidence>
<dbReference type="AlphaFoldDB" id="A0A1V4HT70"/>
<dbReference type="OrthoDB" id="5503604at2"/>
<proteinExistence type="inferred from homology"/>
<evidence type="ECO:0000313" key="6">
    <source>
        <dbReference type="Proteomes" id="UP000190626"/>
    </source>
</evidence>
<evidence type="ECO:0000259" key="4">
    <source>
        <dbReference type="PROSITE" id="PS50160"/>
    </source>
</evidence>
<evidence type="ECO:0000313" key="5">
    <source>
        <dbReference type="EMBL" id="OPH61765.1"/>
    </source>
</evidence>
<dbReference type="Gene3D" id="3.30.470.30">
    <property type="entry name" value="DNA ligase/mRNA capping enzyme"/>
    <property type="match status" value="1"/>
</dbReference>
<dbReference type="STRING" id="1469647.BC351_00550"/>
<dbReference type="PANTHER" id="PTHR45674">
    <property type="entry name" value="DNA LIGASE 1/3 FAMILY MEMBER"/>
    <property type="match status" value="1"/>
</dbReference>
<feature type="domain" description="ATP-dependent DNA ligase family profile" evidence="4">
    <location>
        <begin position="93"/>
        <end position="185"/>
    </location>
</feature>
<keyword evidence="6" id="KW-1185">Reference proteome</keyword>
<dbReference type="EMBL" id="MBTG01000001">
    <property type="protein sequence ID" value="OPH61765.1"/>
    <property type="molecule type" value="Genomic_DNA"/>
</dbReference>
<accession>A0A1V4HT70</accession>
<dbReference type="Proteomes" id="UP000190626">
    <property type="component" value="Unassembled WGS sequence"/>
</dbReference>
<dbReference type="RefSeq" id="WP_079408762.1">
    <property type="nucleotide sequence ID" value="NZ_MBTG01000001.1"/>
</dbReference>
<dbReference type="GO" id="GO:0006281">
    <property type="term" value="P:DNA repair"/>
    <property type="evidence" value="ECO:0007669"/>
    <property type="project" value="InterPro"/>
</dbReference>
<dbReference type="PROSITE" id="PS50160">
    <property type="entry name" value="DNA_LIGASE_A3"/>
    <property type="match status" value="1"/>
</dbReference>
<dbReference type="Gene3D" id="3.30.1490.70">
    <property type="match status" value="1"/>
</dbReference>
<dbReference type="GO" id="GO:0005524">
    <property type="term" value="F:ATP binding"/>
    <property type="evidence" value="ECO:0007669"/>
    <property type="project" value="InterPro"/>
</dbReference>
<comment type="similarity">
    <text evidence="1">Belongs to the ATP-dependent DNA ligase family.</text>
</comment>
<dbReference type="InterPro" id="IPR050191">
    <property type="entry name" value="ATP-dep_DNA_ligase"/>
</dbReference>
<organism evidence="5 6">
    <name type="scientific">Paenibacillus ferrarius</name>
    <dbReference type="NCBI Taxonomy" id="1469647"/>
    <lineage>
        <taxon>Bacteria</taxon>
        <taxon>Bacillati</taxon>
        <taxon>Bacillota</taxon>
        <taxon>Bacilli</taxon>
        <taxon>Bacillales</taxon>
        <taxon>Paenibacillaceae</taxon>
        <taxon>Paenibacillus</taxon>
    </lineage>
</organism>
<dbReference type="InterPro" id="IPR012310">
    <property type="entry name" value="DNA_ligase_ATP-dep_cent"/>
</dbReference>
<dbReference type="PANTHER" id="PTHR45674:SF4">
    <property type="entry name" value="DNA LIGASE 1"/>
    <property type="match status" value="1"/>
</dbReference>
<comment type="catalytic activity">
    <reaction evidence="3">
        <text>ATP + (deoxyribonucleotide)n-3'-hydroxyl + 5'-phospho-(deoxyribonucleotide)m = (deoxyribonucleotide)n+m + AMP + diphosphate.</text>
        <dbReference type="EC" id="6.5.1.1"/>
    </reaction>
</comment>
<evidence type="ECO:0000256" key="1">
    <source>
        <dbReference type="ARBA" id="ARBA00007572"/>
    </source>
</evidence>
<name>A0A1V4HT70_9BACL</name>
<reference evidence="6" key="1">
    <citation type="submission" date="2016-07" db="EMBL/GenBank/DDBJ databases">
        <authorList>
            <person name="Florea S."/>
            <person name="Webb J.S."/>
            <person name="Jaromczyk J."/>
            <person name="Schardl C.L."/>
        </authorList>
    </citation>
    <scope>NUCLEOTIDE SEQUENCE [LARGE SCALE GENOMIC DNA]</scope>
    <source>
        <strain evidence="6">CY1</strain>
    </source>
</reference>
<keyword evidence="2 5" id="KW-0436">Ligase</keyword>
<evidence type="ECO:0000256" key="2">
    <source>
        <dbReference type="ARBA" id="ARBA00022598"/>
    </source>
</evidence>
<comment type="caution">
    <text evidence="5">The sequence shown here is derived from an EMBL/GenBank/DDBJ whole genome shotgun (WGS) entry which is preliminary data.</text>
</comment>
<dbReference type="GO" id="GO:0006310">
    <property type="term" value="P:DNA recombination"/>
    <property type="evidence" value="ECO:0007669"/>
    <property type="project" value="InterPro"/>
</dbReference>
<sequence length="281" mass="32243">MFVSPQLLTYAPENKPFNSKNHISELKLDGFRCIISNVEKLYVYSRHNNNMTNKFPELQSHPLPEGTILDGELIVADHQGKPDFEAMSARFLSNKDKTPVTFCAFDIIRYKGIDVTSLSLLKRKELLEESFSETERYTKVKVYEGDAVQYFEQVSKLGLEGIVMKSIGKNSKYEIDKRSKQWLKVINWTYANVYISGYRKNDFGLLVSIDSASGSKVPVGVVEFGVTPEHKKALNSVKQRLVYKEDKNFAYMEPLIMAKIKTRNWTKNGKLRSPVFVEFVI</sequence>